<dbReference type="InterPro" id="IPR014729">
    <property type="entry name" value="Rossmann-like_a/b/a_fold"/>
</dbReference>
<dbReference type="CDD" id="cd01986">
    <property type="entry name" value="AANH-like"/>
    <property type="match status" value="1"/>
</dbReference>
<reference evidence="1 2" key="1">
    <citation type="submission" date="2018-07" db="EMBL/GenBank/DDBJ databases">
        <title>Exploring interactions and the metabolic potential of the ultra-small soil bacteria Hylemonella gracilis.</title>
        <authorList>
            <person name="Tyc O."/>
            <person name="Kulkarni P."/>
            <person name="Gawehns F."/>
            <person name="Hundscheid M."/>
            <person name="Zweers H."/>
            <person name="Garbeva P."/>
        </authorList>
    </citation>
    <scope>NUCLEOTIDE SEQUENCE [LARGE SCALE GENOMIC DNA]</scope>
    <source>
        <strain evidence="1 2">NS1</strain>
    </source>
</reference>
<evidence type="ECO:0008006" key="3">
    <source>
        <dbReference type="Google" id="ProtNLM"/>
    </source>
</evidence>
<evidence type="ECO:0000313" key="2">
    <source>
        <dbReference type="Proteomes" id="UP000292939"/>
    </source>
</evidence>
<dbReference type="Proteomes" id="UP000292939">
    <property type="component" value="Chromosome"/>
</dbReference>
<proteinExistence type="predicted"/>
<organism evidence="1 2">
    <name type="scientific">Hylemonella gracilis</name>
    <dbReference type="NCBI Taxonomy" id="80880"/>
    <lineage>
        <taxon>Bacteria</taxon>
        <taxon>Pseudomonadati</taxon>
        <taxon>Pseudomonadota</taxon>
        <taxon>Betaproteobacteria</taxon>
        <taxon>Burkholderiales</taxon>
        <taxon>Comamonadaceae</taxon>
        <taxon>Hylemonella</taxon>
    </lineage>
</organism>
<dbReference type="AlphaFoldDB" id="A0A4P6UFH1"/>
<dbReference type="RefSeq" id="WP_131277772.1">
    <property type="nucleotide sequence ID" value="NZ_CP031395.1"/>
</dbReference>
<dbReference type="KEGG" id="hgr:DW355_02500"/>
<sequence length="221" mass="24521">MAESATEQVILMFSGGRDSTLAALRLHRAGHSLKLVTITADHLFGINNVEQRLRELASLLPPDTEWLQIPQPALRGTQHFFHKQTCLPCQSAYVVTGVNIARQTGIRNIALGYAGYQGGWPEQGPQATRILESTLKQHGLELKLPVYDIESRASAVQELKTNGISEMALEQKCIRQVNNVELEGATLFSQLELWGKAIDEELSKSRLLLNISKRVRLGDLV</sequence>
<protein>
    <recommendedName>
        <fullName evidence="3">7-cyano-7-deazaguanine synthase</fullName>
    </recommendedName>
</protein>
<accession>A0A4P6UFH1</accession>
<name>A0A4P6UFH1_9BURK</name>
<dbReference type="SUPFAM" id="SSF52402">
    <property type="entry name" value="Adenine nucleotide alpha hydrolases-like"/>
    <property type="match status" value="1"/>
</dbReference>
<dbReference type="Gene3D" id="3.40.50.620">
    <property type="entry name" value="HUPs"/>
    <property type="match status" value="1"/>
</dbReference>
<gene>
    <name evidence="1" type="ORF">DW355_02500</name>
</gene>
<dbReference type="OrthoDB" id="5180851at2"/>
<evidence type="ECO:0000313" key="1">
    <source>
        <dbReference type="EMBL" id="QBK03792.1"/>
    </source>
</evidence>
<dbReference type="EMBL" id="CP031395">
    <property type="protein sequence ID" value="QBK03792.1"/>
    <property type="molecule type" value="Genomic_DNA"/>
</dbReference>